<comment type="caution">
    <text evidence="2">The sequence shown here is derived from an EMBL/GenBank/DDBJ whole genome shotgun (WGS) entry which is preliminary data.</text>
</comment>
<evidence type="ECO:0000313" key="2">
    <source>
        <dbReference type="EMBL" id="KAF5761275.1"/>
    </source>
</evidence>
<keyword evidence="3" id="KW-1185">Reference proteome</keyword>
<feature type="compositionally biased region" description="Basic and acidic residues" evidence="1">
    <location>
        <begin position="199"/>
        <end position="212"/>
    </location>
</feature>
<protein>
    <submittedName>
        <fullName evidence="2">Uncharacterized protein</fullName>
    </submittedName>
</protein>
<accession>A0A9K3GZ94</accession>
<feature type="region of interest" description="Disordered" evidence="1">
    <location>
        <begin position="159"/>
        <end position="232"/>
    </location>
</feature>
<dbReference type="EMBL" id="MNCJ02000331">
    <property type="protein sequence ID" value="KAF5761275.1"/>
    <property type="molecule type" value="Genomic_DNA"/>
</dbReference>
<reference evidence="2" key="2">
    <citation type="submission" date="2020-06" db="EMBL/GenBank/DDBJ databases">
        <title>Helianthus annuus Genome sequencing and assembly Release 2.</title>
        <authorList>
            <person name="Gouzy J."/>
            <person name="Langlade N."/>
            <person name="Munos S."/>
        </authorList>
    </citation>
    <scope>NUCLEOTIDE SEQUENCE</scope>
    <source>
        <tissue evidence="2">Leaves</tissue>
    </source>
</reference>
<evidence type="ECO:0000256" key="1">
    <source>
        <dbReference type="SAM" id="MobiDB-lite"/>
    </source>
</evidence>
<proteinExistence type="predicted"/>
<dbReference type="Proteomes" id="UP000215914">
    <property type="component" value="Unassembled WGS sequence"/>
</dbReference>
<evidence type="ECO:0000313" key="3">
    <source>
        <dbReference type="Proteomes" id="UP000215914"/>
    </source>
</evidence>
<gene>
    <name evidence="2" type="ORF">HanXRQr2_Chr16g0763141</name>
</gene>
<feature type="region of interest" description="Disordered" evidence="1">
    <location>
        <begin position="1"/>
        <end position="50"/>
    </location>
</feature>
<feature type="compositionally biased region" description="Basic and acidic residues" evidence="1">
    <location>
        <begin position="1"/>
        <end position="31"/>
    </location>
</feature>
<name>A0A9K3GZ94_HELAN</name>
<sequence>MAEQRKGDEKGQKVGDGRVINEDVEKLDSTSKKKRRLESRHEKYQERKKAKKEVRDILSGLGDLPFLDEPLKRGYCDWNDTYSSLKRPAAFGSTGMVPPAVPEFGRDTSRLDYFAMSPWNVDYTDTDFLGLDISGGGGRTQQVPLEVSSNNGVEAIVQTSNQPETGSGVAAAASEKSIGGEGGGINPPSQERQPTSSVIDERIHRTDRRPQEGESSVPPTHVTNPPQRRNSF</sequence>
<dbReference type="AlphaFoldDB" id="A0A9K3GZ94"/>
<dbReference type="Gramene" id="mRNA:HanXRQr2_Chr16g0763141">
    <property type="protein sequence ID" value="CDS:HanXRQr2_Chr16g0763141.1"/>
    <property type="gene ID" value="HanXRQr2_Chr16g0763141"/>
</dbReference>
<feature type="compositionally biased region" description="Polar residues" evidence="1">
    <location>
        <begin position="187"/>
        <end position="198"/>
    </location>
</feature>
<feature type="compositionally biased region" description="Polar residues" evidence="1">
    <location>
        <begin position="213"/>
        <end position="232"/>
    </location>
</feature>
<reference evidence="2" key="1">
    <citation type="journal article" date="2017" name="Nature">
        <title>The sunflower genome provides insights into oil metabolism, flowering and Asterid evolution.</title>
        <authorList>
            <person name="Badouin H."/>
            <person name="Gouzy J."/>
            <person name="Grassa C.J."/>
            <person name="Murat F."/>
            <person name="Staton S.E."/>
            <person name="Cottret L."/>
            <person name="Lelandais-Briere C."/>
            <person name="Owens G.L."/>
            <person name="Carrere S."/>
            <person name="Mayjonade B."/>
            <person name="Legrand L."/>
            <person name="Gill N."/>
            <person name="Kane N.C."/>
            <person name="Bowers J.E."/>
            <person name="Hubner S."/>
            <person name="Bellec A."/>
            <person name="Berard A."/>
            <person name="Berges H."/>
            <person name="Blanchet N."/>
            <person name="Boniface M.C."/>
            <person name="Brunel D."/>
            <person name="Catrice O."/>
            <person name="Chaidir N."/>
            <person name="Claudel C."/>
            <person name="Donnadieu C."/>
            <person name="Faraut T."/>
            <person name="Fievet G."/>
            <person name="Helmstetter N."/>
            <person name="King M."/>
            <person name="Knapp S.J."/>
            <person name="Lai Z."/>
            <person name="Le Paslier M.C."/>
            <person name="Lippi Y."/>
            <person name="Lorenzon L."/>
            <person name="Mandel J.R."/>
            <person name="Marage G."/>
            <person name="Marchand G."/>
            <person name="Marquand E."/>
            <person name="Bret-Mestries E."/>
            <person name="Morien E."/>
            <person name="Nambeesan S."/>
            <person name="Nguyen T."/>
            <person name="Pegot-Espagnet P."/>
            <person name="Pouilly N."/>
            <person name="Raftis F."/>
            <person name="Sallet E."/>
            <person name="Schiex T."/>
            <person name="Thomas J."/>
            <person name="Vandecasteele C."/>
            <person name="Vares D."/>
            <person name="Vear F."/>
            <person name="Vautrin S."/>
            <person name="Crespi M."/>
            <person name="Mangin B."/>
            <person name="Burke J.M."/>
            <person name="Salse J."/>
            <person name="Munos S."/>
            <person name="Vincourt P."/>
            <person name="Rieseberg L.H."/>
            <person name="Langlade N.B."/>
        </authorList>
    </citation>
    <scope>NUCLEOTIDE SEQUENCE</scope>
    <source>
        <tissue evidence="2">Leaves</tissue>
    </source>
</reference>
<organism evidence="2 3">
    <name type="scientific">Helianthus annuus</name>
    <name type="common">Common sunflower</name>
    <dbReference type="NCBI Taxonomy" id="4232"/>
    <lineage>
        <taxon>Eukaryota</taxon>
        <taxon>Viridiplantae</taxon>
        <taxon>Streptophyta</taxon>
        <taxon>Embryophyta</taxon>
        <taxon>Tracheophyta</taxon>
        <taxon>Spermatophyta</taxon>
        <taxon>Magnoliopsida</taxon>
        <taxon>eudicotyledons</taxon>
        <taxon>Gunneridae</taxon>
        <taxon>Pentapetalae</taxon>
        <taxon>asterids</taxon>
        <taxon>campanulids</taxon>
        <taxon>Asterales</taxon>
        <taxon>Asteraceae</taxon>
        <taxon>Asteroideae</taxon>
        <taxon>Heliantheae alliance</taxon>
        <taxon>Heliantheae</taxon>
        <taxon>Helianthus</taxon>
    </lineage>
</organism>